<dbReference type="InterPro" id="IPR050764">
    <property type="entry name" value="CbbQ/NirQ/NorQ/GpvN"/>
</dbReference>
<proteinExistence type="predicted"/>
<evidence type="ECO:0000259" key="1">
    <source>
        <dbReference type="Pfam" id="PF07728"/>
    </source>
</evidence>
<dbReference type="InterPro" id="IPR011704">
    <property type="entry name" value="ATPase_dyneun-rel_AAA"/>
</dbReference>
<dbReference type="GO" id="GO:0005524">
    <property type="term" value="F:ATP binding"/>
    <property type="evidence" value="ECO:0007669"/>
    <property type="project" value="InterPro"/>
</dbReference>
<feature type="domain" description="ATPase dynein-related AAA" evidence="1">
    <location>
        <begin position="82"/>
        <end position="222"/>
    </location>
</feature>
<dbReference type="Gene3D" id="3.40.50.300">
    <property type="entry name" value="P-loop containing nucleotide triphosphate hydrolases"/>
    <property type="match status" value="1"/>
</dbReference>
<dbReference type="RefSeq" id="WP_041337329.1">
    <property type="nucleotide sequence ID" value="NZ_JAOQJZ010000016.1"/>
</dbReference>
<protein>
    <submittedName>
        <fullName evidence="2">AAA family ATPase</fullName>
    </submittedName>
</protein>
<evidence type="ECO:0000313" key="3">
    <source>
        <dbReference type="Proteomes" id="UP001208131"/>
    </source>
</evidence>
<name>A0AAE3IJW0_9FIRM</name>
<accession>A0AAE3IJW0</accession>
<dbReference type="PANTHER" id="PTHR42759">
    <property type="entry name" value="MOXR FAMILY PROTEIN"/>
    <property type="match status" value="1"/>
</dbReference>
<dbReference type="InterPro" id="IPR027417">
    <property type="entry name" value="P-loop_NTPase"/>
</dbReference>
<dbReference type="GO" id="GO:0016887">
    <property type="term" value="F:ATP hydrolysis activity"/>
    <property type="evidence" value="ECO:0007669"/>
    <property type="project" value="InterPro"/>
</dbReference>
<sequence length="368" mass="40780">MTNEYIKPPVEIRYKNELDALKSVDIGKKPENWVLSPKAVRTFILGGIIKTADGKMQIKRKFYGNDALVERCIITLAGNRGLMLVGEPGTAKTMLSELLSAACCGISTNTVQGTAGTTEDMIKYSWNYAMLLSKGPCREALVSAPLLIGMEQGIFARFEEITRTPAEIQDSLISVMSDQILNIPELENEGLVFAKQGFNIIGTANTRDKGVNEMSGALKRRFNFETVEPVRDVRLEKEIIIREAQDLAKTGHIDQPIDTDAAELLAVTYHELREGVTSEGTKLEKPNAVMSTAEAVSVFYQTMSSAYYYGDGKTDLKELTQNLLGAVCKENKDDLEKLKSYFRIAVKEKSASEGGIWTEYLDTAKYLK</sequence>
<dbReference type="PANTHER" id="PTHR42759:SF1">
    <property type="entry name" value="MAGNESIUM-CHELATASE SUBUNIT CHLD"/>
    <property type="match status" value="1"/>
</dbReference>
<dbReference type="Pfam" id="PF07728">
    <property type="entry name" value="AAA_5"/>
    <property type="match status" value="1"/>
</dbReference>
<organism evidence="2 3">
    <name type="scientific">Hominimerdicola aceti</name>
    <dbReference type="NCBI Taxonomy" id="2981726"/>
    <lineage>
        <taxon>Bacteria</taxon>
        <taxon>Bacillati</taxon>
        <taxon>Bacillota</taxon>
        <taxon>Clostridia</taxon>
        <taxon>Eubacteriales</taxon>
        <taxon>Oscillospiraceae</taxon>
        <taxon>Hominimerdicola</taxon>
    </lineage>
</organism>
<evidence type="ECO:0000313" key="2">
    <source>
        <dbReference type="EMBL" id="MCU6706794.1"/>
    </source>
</evidence>
<dbReference type="Proteomes" id="UP001208131">
    <property type="component" value="Unassembled WGS sequence"/>
</dbReference>
<gene>
    <name evidence="2" type="ORF">OCV57_12815</name>
</gene>
<dbReference type="AlphaFoldDB" id="A0AAE3IJW0"/>
<keyword evidence="3" id="KW-1185">Reference proteome</keyword>
<dbReference type="SUPFAM" id="SSF52540">
    <property type="entry name" value="P-loop containing nucleoside triphosphate hydrolases"/>
    <property type="match status" value="1"/>
</dbReference>
<comment type="caution">
    <text evidence="2">The sequence shown here is derived from an EMBL/GenBank/DDBJ whole genome shotgun (WGS) entry which is preliminary data.</text>
</comment>
<reference evidence="2 3" key="1">
    <citation type="journal article" date="2021" name="ISME Commun">
        <title>Automated analysis of genomic sequences facilitates high-throughput and comprehensive description of bacteria.</title>
        <authorList>
            <person name="Hitch T.C.A."/>
        </authorList>
    </citation>
    <scope>NUCLEOTIDE SEQUENCE [LARGE SCALE GENOMIC DNA]</scope>
    <source>
        <strain evidence="2 3">Sanger_31</strain>
    </source>
</reference>
<dbReference type="EMBL" id="JAOQJZ010000016">
    <property type="protein sequence ID" value="MCU6706794.1"/>
    <property type="molecule type" value="Genomic_DNA"/>
</dbReference>